<dbReference type="AlphaFoldDB" id="A0A2A2ZBI0"/>
<proteinExistence type="predicted"/>
<reference evidence="2 3" key="1">
    <citation type="submission" date="2017-08" db="EMBL/GenBank/DDBJ databases">
        <title>Phylogenetic analysis of Mycobacterium avium complex whole genomes.</title>
        <authorList>
            <person name="Caverly L.J."/>
            <person name="Spilker T."/>
            <person name="Lipuma J."/>
        </authorList>
    </citation>
    <scope>NUCLEOTIDE SEQUENCE [LARGE SCALE GENOMIC DNA]</scope>
    <source>
        <strain evidence="2 3">FLAC0165</strain>
    </source>
</reference>
<dbReference type="InterPro" id="IPR010310">
    <property type="entry name" value="T7SS_ESAT-6-like"/>
</dbReference>
<gene>
    <name evidence="2" type="ORF">CKJ66_26925</name>
</gene>
<sequence length="104" mass="10588">MALQALNTDTAAQKAVADSIGSTAQAERATLTAFLGEVQALQGRLVGETGTATQAKAQHLHEVGTQLVTQLDSISERVTQSAGGYVNVDSDGAGTVQSSASLPF</sequence>
<feature type="compositionally biased region" description="Polar residues" evidence="1">
    <location>
        <begin position="95"/>
        <end position="104"/>
    </location>
</feature>
<accession>A0A2A2ZBI0</accession>
<evidence type="ECO:0000313" key="3">
    <source>
        <dbReference type="Proteomes" id="UP000217768"/>
    </source>
</evidence>
<organism evidence="2 3">
    <name type="scientific">Mycobacterium avium</name>
    <dbReference type="NCBI Taxonomy" id="1764"/>
    <lineage>
        <taxon>Bacteria</taxon>
        <taxon>Bacillati</taxon>
        <taxon>Actinomycetota</taxon>
        <taxon>Actinomycetes</taxon>
        <taxon>Mycobacteriales</taxon>
        <taxon>Mycobacteriaceae</taxon>
        <taxon>Mycobacterium</taxon>
        <taxon>Mycobacterium avium complex (MAC)</taxon>
    </lineage>
</organism>
<dbReference type="Gene3D" id="1.10.287.1060">
    <property type="entry name" value="ESAT-6-like"/>
    <property type="match status" value="1"/>
</dbReference>
<comment type="caution">
    <text evidence="2">The sequence shown here is derived from an EMBL/GenBank/DDBJ whole genome shotgun (WGS) entry which is preliminary data.</text>
</comment>
<dbReference type="InterPro" id="IPR036689">
    <property type="entry name" value="ESAT-6-like_sf"/>
</dbReference>
<name>A0A2A2ZBI0_MYCAV</name>
<dbReference type="SUPFAM" id="SSF140453">
    <property type="entry name" value="EsxAB dimer-like"/>
    <property type="match status" value="1"/>
</dbReference>
<dbReference type="RefSeq" id="WP_033721497.1">
    <property type="nucleotide sequence ID" value="NZ_JAEKMM010000170.1"/>
</dbReference>
<evidence type="ECO:0000256" key="1">
    <source>
        <dbReference type="SAM" id="MobiDB-lite"/>
    </source>
</evidence>
<dbReference type="EMBL" id="NSFD01000056">
    <property type="protein sequence ID" value="PBA23720.1"/>
    <property type="molecule type" value="Genomic_DNA"/>
</dbReference>
<dbReference type="Proteomes" id="UP000217768">
    <property type="component" value="Unassembled WGS sequence"/>
</dbReference>
<evidence type="ECO:0008006" key="4">
    <source>
        <dbReference type="Google" id="ProtNLM"/>
    </source>
</evidence>
<evidence type="ECO:0000313" key="2">
    <source>
        <dbReference type="EMBL" id="PBA23720.1"/>
    </source>
</evidence>
<protein>
    <recommendedName>
        <fullName evidence="4">WXG100 family type VII secretion target</fullName>
    </recommendedName>
</protein>
<dbReference type="Pfam" id="PF06013">
    <property type="entry name" value="WXG100"/>
    <property type="match status" value="1"/>
</dbReference>
<feature type="region of interest" description="Disordered" evidence="1">
    <location>
        <begin position="85"/>
        <end position="104"/>
    </location>
</feature>